<evidence type="ECO:0000313" key="3">
    <source>
        <dbReference type="Proteomes" id="UP000183002"/>
    </source>
</evidence>
<feature type="region of interest" description="Disordered" evidence="1">
    <location>
        <begin position="1"/>
        <end position="57"/>
    </location>
</feature>
<accession>A0A1H8L2U0</accession>
<dbReference type="Proteomes" id="UP000183002">
    <property type="component" value="Unassembled WGS sequence"/>
</dbReference>
<reference evidence="2 3" key="1">
    <citation type="submission" date="2016-10" db="EMBL/GenBank/DDBJ databases">
        <authorList>
            <person name="de Groot N.N."/>
        </authorList>
    </citation>
    <scope>NUCLEOTIDE SEQUENCE [LARGE SCALE GENOMIC DNA]</scope>
    <source>
        <strain evidence="2 3">CGMCC 1.10836</strain>
    </source>
</reference>
<name>A0A1H8L2U0_9RHOB</name>
<dbReference type="AlphaFoldDB" id="A0A1H8L2U0"/>
<sequence>RCSRDHSAAQERQAMETRHSWRDRAERGPPRVETLRPDDMATMERLSPPKPRRNKDALCQTAGSAPYGAGLRPSGRGVPSSCCRPERLHHSRHAHYRSRGISLSGDRGTLTVRPFVQQSPFLPPNRIGSMANIAVSTQIRHDTLRRLNLCRQITGKAASNPDGRDPMRANRP</sequence>
<feature type="compositionally biased region" description="Basic and acidic residues" evidence="1">
    <location>
        <begin position="1"/>
        <end position="39"/>
    </location>
</feature>
<evidence type="ECO:0000256" key="1">
    <source>
        <dbReference type="SAM" id="MobiDB-lite"/>
    </source>
</evidence>
<organism evidence="2 3">
    <name type="scientific">Pseudorhodobacter antarcticus</name>
    <dbReference type="NCBI Taxonomy" id="1077947"/>
    <lineage>
        <taxon>Bacteria</taxon>
        <taxon>Pseudomonadati</taxon>
        <taxon>Pseudomonadota</taxon>
        <taxon>Alphaproteobacteria</taxon>
        <taxon>Rhodobacterales</taxon>
        <taxon>Paracoccaceae</taxon>
        <taxon>Pseudorhodobacter</taxon>
    </lineage>
</organism>
<gene>
    <name evidence="2" type="ORF">SAMN05216227_10381</name>
</gene>
<evidence type="ECO:0000313" key="2">
    <source>
        <dbReference type="EMBL" id="SEN99510.1"/>
    </source>
</evidence>
<protein>
    <submittedName>
        <fullName evidence="2">Uncharacterized protein</fullName>
    </submittedName>
</protein>
<dbReference type="EMBL" id="FOCO01000038">
    <property type="protein sequence ID" value="SEN99510.1"/>
    <property type="molecule type" value="Genomic_DNA"/>
</dbReference>
<keyword evidence="3" id="KW-1185">Reference proteome</keyword>
<proteinExistence type="predicted"/>
<feature type="non-terminal residue" evidence="2">
    <location>
        <position position="1"/>
    </location>
</feature>